<accession>A0A9W7FTA8</accession>
<keyword evidence="4" id="KW-1185">Reference proteome</keyword>
<feature type="compositionally biased region" description="Basic and acidic residues" evidence="1">
    <location>
        <begin position="50"/>
        <end position="66"/>
    </location>
</feature>
<evidence type="ECO:0000256" key="1">
    <source>
        <dbReference type="SAM" id="MobiDB-lite"/>
    </source>
</evidence>
<evidence type="ECO:0000313" key="3">
    <source>
        <dbReference type="EMBL" id="GMI17760.1"/>
    </source>
</evidence>
<dbReference type="EMBL" id="BRXW01000305">
    <property type="protein sequence ID" value="GMI17760.1"/>
    <property type="molecule type" value="Genomic_DNA"/>
</dbReference>
<protein>
    <submittedName>
        <fullName evidence="3">Uncharacterized protein</fullName>
    </submittedName>
</protein>
<organism evidence="3 4">
    <name type="scientific">Triparma laevis f. longispina</name>
    <dbReference type="NCBI Taxonomy" id="1714387"/>
    <lineage>
        <taxon>Eukaryota</taxon>
        <taxon>Sar</taxon>
        <taxon>Stramenopiles</taxon>
        <taxon>Ochrophyta</taxon>
        <taxon>Bolidophyceae</taxon>
        <taxon>Parmales</taxon>
        <taxon>Triparmaceae</taxon>
        <taxon>Triparma</taxon>
    </lineage>
</organism>
<feature type="compositionally biased region" description="Polar residues" evidence="1">
    <location>
        <begin position="32"/>
        <end position="42"/>
    </location>
</feature>
<comment type="caution">
    <text evidence="3">The sequence shown here is derived from an EMBL/GenBank/DDBJ whole genome shotgun (WGS) entry which is preliminary data.</text>
</comment>
<evidence type="ECO:0000313" key="4">
    <source>
        <dbReference type="Proteomes" id="UP001165122"/>
    </source>
</evidence>
<name>A0A9W7FTA8_9STRA</name>
<keyword evidence="2" id="KW-0812">Transmembrane</keyword>
<dbReference type="AlphaFoldDB" id="A0A9W7FTA8"/>
<gene>
    <name evidence="3" type="ORF">TrLO_g3260</name>
</gene>
<reference evidence="4" key="1">
    <citation type="journal article" date="2023" name="Commun. Biol.">
        <title>Genome analysis of Parmales, the sister group of diatoms, reveals the evolutionary specialization of diatoms from phago-mixotrophs to photoautotrophs.</title>
        <authorList>
            <person name="Ban H."/>
            <person name="Sato S."/>
            <person name="Yoshikawa S."/>
            <person name="Yamada K."/>
            <person name="Nakamura Y."/>
            <person name="Ichinomiya M."/>
            <person name="Sato N."/>
            <person name="Blanc-Mathieu R."/>
            <person name="Endo H."/>
            <person name="Kuwata A."/>
            <person name="Ogata H."/>
        </authorList>
    </citation>
    <scope>NUCLEOTIDE SEQUENCE [LARGE SCALE GENOMIC DNA]</scope>
    <source>
        <strain evidence="4">NIES 3700</strain>
    </source>
</reference>
<keyword evidence="2" id="KW-0472">Membrane</keyword>
<proteinExistence type="predicted"/>
<feature type="region of interest" description="Disordered" evidence="1">
    <location>
        <begin position="24"/>
        <end position="97"/>
    </location>
</feature>
<dbReference type="Proteomes" id="UP001165122">
    <property type="component" value="Unassembled WGS sequence"/>
</dbReference>
<keyword evidence="2" id="KW-1133">Transmembrane helix</keyword>
<evidence type="ECO:0000256" key="2">
    <source>
        <dbReference type="SAM" id="Phobius"/>
    </source>
</evidence>
<feature type="compositionally biased region" description="Low complexity" evidence="1">
    <location>
        <begin position="80"/>
        <end position="95"/>
    </location>
</feature>
<sequence>MSEVPSPQASQSWDEYNAAANKHASLRLSRQALRQASRSQPGGYSPTKRKGTEFVEKKQKEVETKTKAYAASIPTPPLRSTSPKPDSSSKKMSIPQIPPIPKKAEAVIMPMSYLIITGLAGVIGSWFFWHFVVGEKSFSYWRE</sequence>
<feature type="transmembrane region" description="Helical" evidence="2">
    <location>
        <begin position="111"/>
        <end position="132"/>
    </location>
</feature>